<evidence type="ECO:0008006" key="3">
    <source>
        <dbReference type="Google" id="ProtNLM"/>
    </source>
</evidence>
<dbReference type="Pfam" id="PF06748">
    <property type="entry name" value="DUF1217"/>
    <property type="match status" value="3"/>
</dbReference>
<protein>
    <recommendedName>
        <fullName evidence="3">Flagellar protein</fullName>
    </recommendedName>
</protein>
<dbReference type="Gene3D" id="1.10.3700.10">
    <property type="entry name" value="AGR C 984p-like"/>
    <property type="match status" value="4"/>
</dbReference>
<dbReference type="EMBL" id="JBEPLJ010000001">
    <property type="protein sequence ID" value="MET3584255.1"/>
    <property type="molecule type" value="Genomic_DNA"/>
</dbReference>
<dbReference type="InterPro" id="IPR010626">
    <property type="entry name" value="DUF1217"/>
</dbReference>
<sequence>MVSTYLSYDLVNRDMFKTLQRVASDQQVAREAQYYQENIGKVSTIEEFMDDYRLYSYAMKAYGLEEMTYAKAFMKKVLESDLGDPNSYANLLTDERYKTFAAGFSFSASGATPIAQSAAQQEDMLELYDQSILAMEDAVAEETRYYKVMIAQVDNVDDILQNDRLRQYVFGALGIDDSVYSYDVVRQAMTSDKDDPNSYTNTVLKDQMDYLAAKLSATQAELAALGNNATEHVEKKTALKAEIAGYQKAILSTQAHIDLAGAFEFAADGTSAKGAAQTEQQLAATTDLYLLGQPRQTRESALREREYFEQKITAVTNVDELLDDPRLYDYVRKAFNLDELYVVKSTLEQILTSDLSDPKSYANLYAEERPQYIELAKAFNFNTDGTVNGTQVQTVAQTQLTANNYFSRYDDKQEEADEKAISLYKSEMAAVKSIDDFLSDEAIYGFALKAVGLDPDSVSMLTLKNVLKSDLSDPKSYVYGLKDERYLTLAQAFNFTRDGSVTAPIQAQSPATVTATAKEYIVQQTRFLKGAEEEAAREKADAEASYYTSTMAGIKTLNELLADRRLVDFILTAKGLDPQTVTDDFLRQVFGSDLEDPESFVNQQTDSRFAEILGTFNFDASGNLDRNTSASVQNLGQTIETQQMYLRQTLETEQGNENAGVRLALYFERMAGSITDAYGIIGDEALAEFVRIAFSLPSEMANMDVDQQAKLIEKHLTLSDLSDPQKLQKLIQRFTILYDLETGSTGPSPVDILTGASAYSGISADTLWSLSQLRQ</sequence>
<organism evidence="1 2">
    <name type="scientific">Pseudorhizobium tarimense</name>
    <dbReference type="NCBI Taxonomy" id="1079109"/>
    <lineage>
        <taxon>Bacteria</taxon>
        <taxon>Pseudomonadati</taxon>
        <taxon>Pseudomonadota</taxon>
        <taxon>Alphaproteobacteria</taxon>
        <taxon>Hyphomicrobiales</taxon>
        <taxon>Rhizobiaceae</taxon>
        <taxon>Rhizobium/Agrobacterium group</taxon>
        <taxon>Pseudorhizobium</taxon>
    </lineage>
</organism>
<accession>A0ABV2H139</accession>
<reference evidence="1 2" key="1">
    <citation type="submission" date="2024-06" db="EMBL/GenBank/DDBJ databases">
        <title>Genomic Encyclopedia of Type Strains, Phase IV (KMG-IV): sequencing the most valuable type-strain genomes for metagenomic binning, comparative biology and taxonomic classification.</title>
        <authorList>
            <person name="Goeker M."/>
        </authorList>
    </citation>
    <scope>NUCLEOTIDE SEQUENCE [LARGE SCALE GENOMIC DNA]</scope>
    <source>
        <strain evidence="1 2">DSM 105042</strain>
    </source>
</reference>
<gene>
    <name evidence="1" type="ORF">ABID21_000347</name>
</gene>
<comment type="caution">
    <text evidence="1">The sequence shown here is derived from an EMBL/GenBank/DDBJ whole genome shotgun (WGS) entry which is preliminary data.</text>
</comment>
<keyword evidence="2" id="KW-1185">Reference proteome</keyword>
<dbReference type="RefSeq" id="WP_247242266.1">
    <property type="nucleotide sequence ID" value="NZ_JALJRA010000001.1"/>
</dbReference>
<evidence type="ECO:0000313" key="2">
    <source>
        <dbReference type="Proteomes" id="UP001549031"/>
    </source>
</evidence>
<dbReference type="InterPro" id="IPR023157">
    <property type="entry name" value="AGR-C-984p-like_sf"/>
</dbReference>
<name>A0ABV2H139_9HYPH</name>
<evidence type="ECO:0000313" key="1">
    <source>
        <dbReference type="EMBL" id="MET3584255.1"/>
    </source>
</evidence>
<dbReference type="Proteomes" id="UP001549031">
    <property type="component" value="Unassembled WGS sequence"/>
</dbReference>
<proteinExistence type="predicted"/>
<dbReference type="SUPFAM" id="SSF158837">
    <property type="entry name" value="AGR C 984p-like"/>
    <property type="match status" value="5"/>
</dbReference>